<comment type="pathway">
    <text evidence="2">Antibiotic biosynthesis.</text>
</comment>
<organism evidence="13 14">
    <name type="scientific">Streptomyces tsukubensis (strain DSM 42081 / NBRC 108919 / NRRL 18488 / 9993)</name>
    <dbReference type="NCBI Taxonomy" id="1114943"/>
    <lineage>
        <taxon>Bacteria</taxon>
        <taxon>Bacillati</taxon>
        <taxon>Actinomycetota</taxon>
        <taxon>Actinomycetes</taxon>
        <taxon>Kitasatosporales</taxon>
        <taxon>Streptomycetaceae</taxon>
        <taxon>Streptomyces</taxon>
    </lineage>
</organism>
<dbReference type="InterPro" id="IPR014043">
    <property type="entry name" value="Acyl_transferase_dom"/>
</dbReference>
<dbReference type="Pfam" id="PF16197">
    <property type="entry name" value="KAsynt_C_assoc"/>
    <property type="match status" value="1"/>
</dbReference>
<dbReference type="EMBL" id="CP029159">
    <property type="protein sequence ID" value="QKM71143.1"/>
    <property type="molecule type" value="Genomic_DNA"/>
</dbReference>
<feature type="domain" description="Carrier" evidence="10">
    <location>
        <begin position="1718"/>
        <end position="1796"/>
    </location>
</feature>
<dbReference type="GO" id="GO:0004312">
    <property type="term" value="F:fatty acid synthase activity"/>
    <property type="evidence" value="ECO:0007669"/>
    <property type="project" value="TreeGrafter"/>
</dbReference>
<name>A0A7G3UKZ9_STRT9</name>
<dbReference type="InterPro" id="IPR036736">
    <property type="entry name" value="ACP-like_sf"/>
</dbReference>
<dbReference type="GO" id="GO:0004315">
    <property type="term" value="F:3-oxoacyl-[acyl-carrier-protein] synthase activity"/>
    <property type="evidence" value="ECO:0007669"/>
    <property type="project" value="InterPro"/>
</dbReference>
<dbReference type="InterPro" id="IPR020807">
    <property type="entry name" value="PKS_DH"/>
</dbReference>
<keyword evidence="8" id="KW-0012">Acyltransferase</keyword>
<dbReference type="SUPFAM" id="SSF53901">
    <property type="entry name" value="Thiolase-like"/>
    <property type="match status" value="1"/>
</dbReference>
<dbReference type="Gene3D" id="3.40.50.720">
    <property type="entry name" value="NAD(P)-binding Rossmann-like Domain"/>
    <property type="match status" value="1"/>
</dbReference>
<dbReference type="InterPro" id="IPR014031">
    <property type="entry name" value="Ketoacyl_synth_C"/>
</dbReference>
<evidence type="ECO:0000313" key="14">
    <source>
        <dbReference type="Proteomes" id="UP000005940"/>
    </source>
</evidence>
<dbReference type="SUPFAM" id="SSF101173">
    <property type="entry name" value="Docking domain B of the erythromycin polyketide synthase (DEBS)"/>
    <property type="match status" value="1"/>
</dbReference>
<keyword evidence="4" id="KW-0597">Phosphoprotein</keyword>
<dbReference type="Gene3D" id="3.30.70.3290">
    <property type="match status" value="1"/>
</dbReference>
<keyword evidence="3" id="KW-0596">Phosphopantetheine</keyword>
<dbReference type="InterPro" id="IPR057326">
    <property type="entry name" value="KR_dom"/>
</dbReference>
<dbReference type="InterPro" id="IPR006162">
    <property type="entry name" value="Ppantetheine_attach_site"/>
</dbReference>
<evidence type="ECO:0000256" key="2">
    <source>
        <dbReference type="ARBA" id="ARBA00004792"/>
    </source>
</evidence>
<keyword evidence="7" id="KW-0511">Multifunctional enzyme</keyword>
<dbReference type="InterPro" id="IPR055123">
    <property type="entry name" value="SpnB-like_Rossmann"/>
</dbReference>
<evidence type="ECO:0000256" key="9">
    <source>
        <dbReference type="PROSITE-ProRule" id="PRU01363"/>
    </source>
</evidence>
<dbReference type="InterPro" id="IPR016039">
    <property type="entry name" value="Thiolase-like"/>
</dbReference>
<dbReference type="InterPro" id="IPR049900">
    <property type="entry name" value="PKS_mFAS_DH"/>
</dbReference>
<dbReference type="CDD" id="cd08956">
    <property type="entry name" value="KR_3_FAS_SDR_x"/>
    <property type="match status" value="1"/>
</dbReference>
<dbReference type="InterPro" id="IPR042104">
    <property type="entry name" value="PKS_dehydratase_sf"/>
</dbReference>
<evidence type="ECO:0000259" key="12">
    <source>
        <dbReference type="PROSITE" id="PS52019"/>
    </source>
</evidence>
<dbReference type="SMART" id="SM00823">
    <property type="entry name" value="PKS_PP"/>
    <property type="match status" value="1"/>
</dbReference>
<dbReference type="InterPro" id="IPR016036">
    <property type="entry name" value="Malonyl_transacylase_ACP-bd"/>
</dbReference>
<dbReference type="InterPro" id="IPR013968">
    <property type="entry name" value="PKS_KR"/>
</dbReference>
<dbReference type="Pfam" id="PF08659">
    <property type="entry name" value="KR"/>
    <property type="match status" value="1"/>
</dbReference>
<dbReference type="Pfam" id="PF14765">
    <property type="entry name" value="PS-DH"/>
    <property type="match status" value="1"/>
</dbReference>
<dbReference type="InterPro" id="IPR050091">
    <property type="entry name" value="PKS_NRPS_Biosynth_Enz"/>
</dbReference>
<dbReference type="Pfam" id="PF02801">
    <property type="entry name" value="Ketoacyl-synt_C"/>
    <property type="match status" value="1"/>
</dbReference>
<dbReference type="InterPro" id="IPR036299">
    <property type="entry name" value="Polyketide_synth_docking_sf"/>
</dbReference>
<dbReference type="Pfam" id="PF00550">
    <property type="entry name" value="PP-binding"/>
    <property type="match status" value="1"/>
</dbReference>
<dbReference type="PROSITE" id="PS00606">
    <property type="entry name" value="KS3_1"/>
    <property type="match status" value="1"/>
</dbReference>
<feature type="region of interest" description="C-terminal hotdog fold" evidence="9">
    <location>
        <begin position="1080"/>
        <end position="1216"/>
    </location>
</feature>
<evidence type="ECO:0000256" key="1">
    <source>
        <dbReference type="ARBA" id="ARBA00001957"/>
    </source>
</evidence>
<gene>
    <name evidence="13" type="ORF">STSU_032545</name>
</gene>
<comment type="cofactor">
    <cofactor evidence="1">
        <name>pantetheine 4'-phosphate</name>
        <dbReference type="ChEBI" id="CHEBI:47942"/>
    </cofactor>
</comment>
<dbReference type="Gene3D" id="1.10.1200.10">
    <property type="entry name" value="ACP-like"/>
    <property type="match status" value="1"/>
</dbReference>
<dbReference type="Gene3D" id="3.40.366.10">
    <property type="entry name" value="Malonyl-Coenzyme A Acyl Carrier Protein, domain 2"/>
    <property type="match status" value="1"/>
</dbReference>
<feature type="region of interest" description="N-terminal hotdog fold" evidence="9">
    <location>
        <begin position="944"/>
        <end position="1066"/>
    </location>
</feature>
<evidence type="ECO:0000313" key="13">
    <source>
        <dbReference type="EMBL" id="QKM71143.1"/>
    </source>
</evidence>
<dbReference type="Pfam" id="PF00109">
    <property type="entry name" value="ketoacyl-synt"/>
    <property type="match status" value="1"/>
</dbReference>
<dbReference type="InterPro" id="IPR049552">
    <property type="entry name" value="PKS_DH_N"/>
</dbReference>
<dbReference type="Pfam" id="PF22953">
    <property type="entry name" value="SpnB_Rossmann"/>
    <property type="match status" value="1"/>
</dbReference>
<keyword evidence="14" id="KW-1185">Reference proteome</keyword>
<dbReference type="SMART" id="SM01294">
    <property type="entry name" value="PKS_PP_betabranch"/>
    <property type="match status" value="1"/>
</dbReference>
<protein>
    <submittedName>
        <fullName evidence="13">Uncharacterized protein</fullName>
    </submittedName>
</protein>
<dbReference type="Pfam" id="PF08990">
    <property type="entry name" value="Docking"/>
    <property type="match status" value="1"/>
</dbReference>
<dbReference type="InterPro" id="IPR009081">
    <property type="entry name" value="PP-bd_ACP"/>
</dbReference>
<dbReference type="InterPro" id="IPR014030">
    <property type="entry name" value="Ketoacyl_synth_N"/>
</dbReference>
<feature type="active site" description="Proton acceptor; for dehydratase activity" evidence="9">
    <location>
        <position position="975"/>
    </location>
</feature>
<dbReference type="InterPro" id="IPR036291">
    <property type="entry name" value="NAD(P)-bd_dom_sf"/>
</dbReference>
<dbReference type="GO" id="GO:0033068">
    <property type="term" value="P:macrolide biosynthetic process"/>
    <property type="evidence" value="ECO:0007669"/>
    <property type="project" value="UniProtKB-ARBA"/>
</dbReference>
<dbReference type="InterPro" id="IPR049551">
    <property type="entry name" value="PKS_DH_C"/>
</dbReference>
<dbReference type="FunFam" id="3.40.47.10:FF:000019">
    <property type="entry name" value="Polyketide synthase type I"/>
    <property type="match status" value="1"/>
</dbReference>
<evidence type="ECO:0000256" key="4">
    <source>
        <dbReference type="ARBA" id="ARBA00022553"/>
    </source>
</evidence>
<dbReference type="SMART" id="SM00822">
    <property type="entry name" value="PKS_KR"/>
    <property type="match status" value="1"/>
</dbReference>
<keyword evidence="5" id="KW-0808">Transferase</keyword>
<dbReference type="InterPro" id="IPR015083">
    <property type="entry name" value="NorB/c/GfsB-D-like_docking"/>
</dbReference>
<evidence type="ECO:0000256" key="8">
    <source>
        <dbReference type="ARBA" id="ARBA00023315"/>
    </source>
</evidence>
<evidence type="ECO:0000256" key="7">
    <source>
        <dbReference type="ARBA" id="ARBA00023268"/>
    </source>
</evidence>
<dbReference type="PROSITE" id="PS52004">
    <property type="entry name" value="KS3_2"/>
    <property type="match status" value="1"/>
</dbReference>
<proteinExistence type="predicted"/>
<dbReference type="FunFam" id="1.10.1200.10:FF:000007">
    <property type="entry name" value="Probable polyketide synthase pks17"/>
    <property type="match status" value="1"/>
</dbReference>
<evidence type="ECO:0000259" key="10">
    <source>
        <dbReference type="PROSITE" id="PS50075"/>
    </source>
</evidence>
<keyword evidence="6" id="KW-0045">Antibiotic biosynthesis</keyword>
<accession>A0A7G3UKZ9</accession>
<dbReference type="Pfam" id="PF21089">
    <property type="entry name" value="PKS_DH_N"/>
    <property type="match status" value="1"/>
</dbReference>
<dbReference type="InterPro" id="IPR016035">
    <property type="entry name" value="Acyl_Trfase/lysoPLipase"/>
</dbReference>
<dbReference type="InterPro" id="IPR032821">
    <property type="entry name" value="PKS_assoc"/>
</dbReference>
<evidence type="ECO:0000256" key="3">
    <source>
        <dbReference type="ARBA" id="ARBA00022450"/>
    </source>
</evidence>
<dbReference type="SUPFAM" id="SSF51735">
    <property type="entry name" value="NAD(P)-binding Rossmann-fold domains"/>
    <property type="match status" value="2"/>
</dbReference>
<dbReference type="SUPFAM" id="SSF47336">
    <property type="entry name" value="ACP-like"/>
    <property type="match status" value="1"/>
</dbReference>
<dbReference type="SMART" id="SM00826">
    <property type="entry name" value="PKS_DH"/>
    <property type="match status" value="1"/>
</dbReference>
<dbReference type="SUPFAM" id="SSF52151">
    <property type="entry name" value="FabD/lysophospholipase-like"/>
    <property type="match status" value="1"/>
</dbReference>
<dbReference type="PROSITE" id="PS52019">
    <property type="entry name" value="PKS_MFAS_DH"/>
    <property type="match status" value="1"/>
</dbReference>
<reference evidence="13 14" key="1">
    <citation type="journal article" date="2012" name="J. Bacteriol.">
        <title>Draft genome of Streptomyces tsukubaensis NRRL 18488, the producer of the clinically important immunosuppressant tacrolimus (FK506).</title>
        <authorList>
            <person name="Barreiro C."/>
            <person name="Prieto C."/>
            <person name="Sola-Landa A."/>
            <person name="Solera E."/>
            <person name="Martinez-Castro M."/>
            <person name="Perez-Redondo R."/>
            <person name="Garcia-Estrada C."/>
            <person name="Aparicio J.F."/>
            <person name="Fernandez-Martinez L.T."/>
            <person name="Santos-Aberturas J."/>
            <person name="Salehi-Najafabadi Z."/>
            <person name="Rodriguez-Garcia A."/>
            <person name="Tauch A."/>
            <person name="Martin J.F."/>
        </authorList>
    </citation>
    <scope>NUCLEOTIDE SEQUENCE [LARGE SCALE GENOMIC DNA]</scope>
    <source>
        <strain evidence="14">DSM 42081 / NBRC 108919 / NRRL 18488 / 9993</strain>
    </source>
</reference>
<dbReference type="GO" id="GO:0031177">
    <property type="term" value="F:phosphopantetheine binding"/>
    <property type="evidence" value="ECO:0007669"/>
    <property type="project" value="InterPro"/>
</dbReference>
<feature type="active site" description="Proton donor; for dehydratase activity" evidence="9">
    <location>
        <position position="1142"/>
    </location>
</feature>
<evidence type="ECO:0000259" key="11">
    <source>
        <dbReference type="PROSITE" id="PS52004"/>
    </source>
</evidence>
<dbReference type="SMART" id="SM00827">
    <property type="entry name" value="PKS_AT"/>
    <property type="match status" value="1"/>
</dbReference>
<dbReference type="SUPFAM" id="SSF55048">
    <property type="entry name" value="Probable ACP-binding domain of malonyl-CoA ACP transacylase"/>
    <property type="match status" value="1"/>
</dbReference>
<dbReference type="InterPro" id="IPR001227">
    <property type="entry name" value="Ac_transferase_dom_sf"/>
</dbReference>
<dbReference type="InterPro" id="IPR020806">
    <property type="entry name" value="PKS_PP-bd"/>
</dbReference>
<dbReference type="SMART" id="SM00825">
    <property type="entry name" value="PKS_KS"/>
    <property type="match status" value="1"/>
</dbReference>
<dbReference type="FunFam" id="3.40.366.10:FF:000002">
    <property type="entry name" value="Probable polyketide synthase 2"/>
    <property type="match status" value="1"/>
</dbReference>
<dbReference type="PANTHER" id="PTHR43775:SF51">
    <property type="entry name" value="INACTIVE PHENOLPHTHIOCEROL SYNTHESIS POLYKETIDE SYNTHASE TYPE I PKS1-RELATED"/>
    <property type="match status" value="1"/>
</dbReference>
<dbReference type="CDD" id="cd00833">
    <property type="entry name" value="PKS"/>
    <property type="match status" value="1"/>
</dbReference>
<dbReference type="Proteomes" id="UP000005940">
    <property type="component" value="Chromosome"/>
</dbReference>
<dbReference type="Gene3D" id="3.40.47.10">
    <property type="match status" value="1"/>
</dbReference>
<dbReference type="Pfam" id="PF00698">
    <property type="entry name" value="Acyl_transf_1"/>
    <property type="match status" value="1"/>
</dbReference>
<dbReference type="PANTHER" id="PTHR43775">
    <property type="entry name" value="FATTY ACID SYNTHASE"/>
    <property type="match status" value="1"/>
</dbReference>
<dbReference type="PROSITE" id="PS50075">
    <property type="entry name" value="CARRIER"/>
    <property type="match status" value="1"/>
</dbReference>
<feature type="domain" description="PKS/mFAS DH" evidence="12">
    <location>
        <begin position="944"/>
        <end position="1216"/>
    </location>
</feature>
<evidence type="ECO:0000256" key="6">
    <source>
        <dbReference type="ARBA" id="ARBA00023194"/>
    </source>
</evidence>
<sequence length="1888" mass="200872">MTEEQKLFDYLKRATGDLQQTRRRLQEVESAAREPVAVVGIGCRYPGGADSPEALWQLVSEGRDAITSFPTGRGWLLDELYDPDPEHPGTSYVREGGFLHDADRFDAGVFGISPREALAMDPQQRLLLETSWEALERATLNADRLRGSATGVFVGATFTDYGHGLTAVPEGVEGYLITGSTGSVLSGRIAYTLGLEGPAVTVDTACSSSLVAIHLAVQALRRGECTLALAGGAVVMAEPNVFVEFSRQGGLAPDARCKPFAAAADGTSLAEGVGMVVLEKLSDARRNGHPVLAVIRGSAINQDGASNGLTSPNGPAQERVIRQALESAGLTPADVDAVEAHGTGTTLGDPIEAQALHHTYGTDRPADRPLYLGSIKSNIGHTQAAAGIASLIKLTMAMHHGLLPQTLHIDEPTPHSSWDGSLQLLTTAQDWPDTGRPRRAAVSSFGISGTNAHLILEQPPTEEPEPAADGPAGPAPLAHSVPWVLSAHDEGALRARARQLRRLVASAPEPDLARIGAALAETRAEFTERAVVLGASREEFHEALGVLGRGGEAANVVRGTAASRPLTVFVFPGQGSQWPGMARELLDTQPVFAEHLTACHHALAPHTDWSLLDLINTTDTAPDLDRTDVVQPALFAVMVSLARLWQHHGIHPDAVIGHSQGEIAAAHIAGALTLHDAAKIAAVRSRLLATDAPPGGMASVALPADRIEPLLKGFGDLHTAAYNGPTTTVVAGDATALEALVAEVREQGHHARIINVGYASHTPHIEVLRERLISALEGVVPEHPSIPFYSTLTGTLLTPHTPLNPTYWYDNLRHPVHFHQALTHLTTHHPSQPLHTIEISPHPILTPAIHDTHPTTITTHTLHRKHPNHTTYLTNLAHTWTHGTPTTWHPTHTNTGTATGTGTGTQTPTPHTPLPTYPFQHHTYWLTPTPPTTPTTPTTQPNPHPILTTKTTLATDHHLYTGTITPHTHPWTTHHTILNTPLLPGTTHLELAHHIGTQHHTPHINELTLHTPTPTHPHQPTHLQAHLTPPNPQGHRTLTIHTTTNPHTTPWTHHATATLTPTPTTTPPPTPPTTWPPPHTTPLNLTHHYPTLHTHGYTYGPTLQGLTQAHQHPNGTLYAHTQQHPTTHTTPHHHTLHPTLLDTTLHLLPLLHSDRARLPFSWSGVTIYQEGVTELRVRISTTGPETVRVEMFDTGNRPVALIESLSVRPVTPAQLARLIGVDSDPLHRVDWVVPEQSVDSDTAQDLNWAVVGPGTEQLRSALASADVVAAHYPDLAALGRAVEQGATVPDTVLTGAESTWSESAGAGRHGVVPASRAAAGAVLNLLQGWLSAPWARDSRLVVATRSAVATGPDEDVPALAEAPVWGLLRSALTEHPQQFAVVDTDGTEESARALAGAVATGEDQLAVRTGAVRVPRLSRVTEPLDTESPTETLFGSGTVLITGGTGTLGSLLARHLVTEHHITHLHLVSRTGPDSPTAQNLHTELTRLGAHITITACDTADPQALHHLLTTIPTEHPLTAVVHAAGTLDDTVVEGLTPERLDSVFRAKVDAAWHLHELTRELDLRAFVLFSSAAGVIGAPGQGNYAAANTFLDALAHHRRALGLPATSVAWGRWEEASGLTGKLDGTDLARIARGGVAALPTGTGLRMFDRALAGGGPLVVGARLDPAALSPSDGAPAAGTVPAVLRSLVRTAAPAAGNGTAGPVPLAQTLGALPEEERDGFVLRLVRAEAARVLGHASPDSVPRDRPLKELGFDSLTAVELRNRLGAQAGLKLPATLVFDHPTPLAISAFLRSQIAPEETDPAAALLAELDRIEETLVATALEAPLRDRVSQKLRDLTNRWEAPPDGAAAPDGVPPTEVVDVGDSIRSASRDELLSFIDTQLGRARR</sequence>
<dbReference type="GO" id="GO:0006633">
    <property type="term" value="P:fatty acid biosynthetic process"/>
    <property type="evidence" value="ECO:0007669"/>
    <property type="project" value="InterPro"/>
</dbReference>
<dbReference type="InterPro" id="IPR020841">
    <property type="entry name" value="PKS_Beta-ketoAc_synthase_dom"/>
</dbReference>
<feature type="domain" description="Ketosynthase family 3 (KS3)" evidence="11">
    <location>
        <begin position="33"/>
        <end position="458"/>
    </location>
</feature>
<evidence type="ECO:0000256" key="5">
    <source>
        <dbReference type="ARBA" id="ARBA00022679"/>
    </source>
</evidence>
<dbReference type="Gene3D" id="3.10.129.110">
    <property type="entry name" value="Polyketide synthase dehydratase"/>
    <property type="match status" value="1"/>
</dbReference>
<dbReference type="PROSITE" id="PS00012">
    <property type="entry name" value="PHOSPHOPANTETHEINE"/>
    <property type="match status" value="1"/>
</dbReference>
<dbReference type="RefSeq" id="WP_187144591.1">
    <property type="nucleotide sequence ID" value="NZ_CP029159.1"/>
</dbReference>
<dbReference type="InterPro" id="IPR018201">
    <property type="entry name" value="Ketoacyl_synth_AS"/>
</dbReference>